<dbReference type="EMBL" id="LR796142">
    <property type="protein sequence ID" value="CAB4121046.1"/>
    <property type="molecule type" value="Genomic_DNA"/>
</dbReference>
<gene>
    <name evidence="1" type="ORF">UFOVP10_15</name>
</gene>
<proteinExistence type="predicted"/>
<accession>A0A6J5KIQ9</accession>
<name>A0A6J5KIQ9_9CAUD</name>
<organism evidence="1">
    <name type="scientific">uncultured Caudovirales phage</name>
    <dbReference type="NCBI Taxonomy" id="2100421"/>
    <lineage>
        <taxon>Viruses</taxon>
        <taxon>Duplodnaviria</taxon>
        <taxon>Heunggongvirae</taxon>
        <taxon>Uroviricota</taxon>
        <taxon>Caudoviricetes</taxon>
        <taxon>Peduoviridae</taxon>
        <taxon>Maltschvirus</taxon>
        <taxon>Maltschvirus maltsch</taxon>
    </lineage>
</organism>
<reference evidence="1" key="1">
    <citation type="submission" date="2020-04" db="EMBL/GenBank/DDBJ databases">
        <authorList>
            <person name="Chiriac C."/>
            <person name="Salcher M."/>
            <person name="Ghai R."/>
            <person name="Kavagutti S V."/>
        </authorList>
    </citation>
    <scope>NUCLEOTIDE SEQUENCE</scope>
</reference>
<protein>
    <submittedName>
        <fullName evidence="1">Uncharacterized protein</fullName>
    </submittedName>
</protein>
<sequence>MTPTTKLRFVERKVSVPYKHYADAVEIKTVHILQQWWEKDIESQYTAAIAGDSSGEWRDVPIEKESK</sequence>
<evidence type="ECO:0000313" key="1">
    <source>
        <dbReference type="EMBL" id="CAB4121046.1"/>
    </source>
</evidence>